<dbReference type="InterPro" id="IPR036691">
    <property type="entry name" value="Endo/exonu/phosph_ase_sf"/>
</dbReference>
<keyword evidence="5" id="KW-1185">Reference proteome</keyword>
<dbReference type="InterPro" id="IPR025558">
    <property type="entry name" value="DUF4283"/>
</dbReference>
<feature type="domain" description="Endonuclease/exonuclease/phosphatase" evidence="2">
    <location>
        <begin position="414"/>
        <end position="570"/>
    </location>
</feature>
<feature type="region of interest" description="Disordered" evidence="1">
    <location>
        <begin position="205"/>
        <end position="279"/>
    </location>
</feature>
<dbReference type="AlphaFoldDB" id="A0ABD0UL64"/>
<evidence type="ECO:0000259" key="3">
    <source>
        <dbReference type="Pfam" id="PF14111"/>
    </source>
</evidence>
<comment type="caution">
    <text evidence="4">The sequence shown here is derived from an EMBL/GenBank/DDBJ whole genome shotgun (WGS) entry which is preliminary data.</text>
</comment>
<evidence type="ECO:0000256" key="1">
    <source>
        <dbReference type="SAM" id="MobiDB-lite"/>
    </source>
</evidence>
<reference evidence="4 5" key="1">
    <citation type="journal article" date="2024" name="Plant Biotechnol. J.">
        <title>Dendrobium thyrsiflorum genome and its molecular insights into genes involved in important horticultural traits.</title>
        <authorList>
            <person name="Chen B."/>
            <person name="Wang J.Y."/>
            <person name="Zheng P.J."/>
            <person name="Li K.L."/>
            <person name="Liang Y.M."/>
            <person name="Chen X.F."/>
            <person name="Zhang C."/>
            <person name="Zhao X."/>
            <person name="He X."/>
            <person name="Zhang G.Q."/>
            <person name="Liu Z.J."/>
            <person name="Xu Q."/>
        </authorList>
    </citation>
    <scope>NUCLEOTIDE SEQUENCE [LARGE SCALE GENOMIC DNA]</scope>
    <source>
        <strain evidence="4">GZMU011</strain>
    </source>
</reference>
<dbReference type="EMBL" id="JANQDX010000013">
    <property type="protein sequence ID" value="KAL0913533.1"/>
    <property type="molecule type" value="Genomic_DNA"/>
</dbReference>
<evidence type="ECO:0000313" key="4">
    <source>
        <dbReference type="EMBL" id="KAL0913533.1"/>
    </source>
</evidence>
<feature type="domain" description="DUF4283" evidence="3">
    <location>
        <begin position="64"/>
        <end position="132"/>
    </location>
</feature>
<gene>
    <name evidence="4" type="ORF">M5K25_016998</name>
</gene>
<dbReference type="InterPro" id="IPR040256">
    <property type="entry name" value="At4g02000-like"/>
</dbReference>
<evidence type="ECO:0000313" key="5">
    <source>
        <dbReference type="Proteomes" id="UP001552299"/>
    </source>
</evidence>
<proteinExistence type="predicted"/>
<dbReference type="Gene3D" id="3.60.10.10">
    <property type="entry name" value="Endonuclease/exonuclease/phosphatase"/>
    <property type="match status" value="1"/>
</dbReference>
<evidence type="ECO:0000259" key="2">
    <source>
        <dbReference type="Pfam" id="PF03372"/>
    </source>
</evidence>
<protein>
    <submittedName>
        <fullName evidence="4">Uncharacterized protein</fullName>
    </submittedName>
</protein>
<sequence length="860" mass="96018">MDSTFPPLNSSSSAGPSQPSPNLLCLWSNIFASPEPTAPSLPISLMETPEEIVPFNKAFTDVAASEWNLSLVGYSVGKRPYYETLLSTAKRIWKLKCTFQLIALSDGFFLFKFCNEEDYDMVWSKGISKIASKIGIPIAVDSLTAAKTRLTYARVCIQVLVTSTLPDSVPISIEDEVFHLKIHYEWKPSTCSTCNSLAHPSSLCPSNPQNLQVRPPPPRGRSTSRQARGKRTSRPPISVTLPNLSGTSSQVPNQSDKPPSKSSLGPIPPQLDISNNLPSTSVSLPQTLLTSQTTPSVILTSTASTTIIPNLNSPTEDGDGLLAMEASTLPDTISITSQNKFAYLQTGDEPFSELLPPATAPPKPPQNTNSQNTNIAMTKTARGKGSKKPPNPIAKVFNLEESCNNFNCSSPGRIWLKWDPDKIQFMPFFISAQMIAGTIVYGTSKPFLLSIIYASNNQEDRRILWDDIRSISPNGDTPWILMGDFNCCRYPSDKLGGNALHQNQLCEFNNLIFDANLTDLASVGLPYTWYNQRTDNPIHIIIDRMFINDAWMETFPNSHYVIKPPACSDHSPIVLLPGRKTTSHHRFLFKNYWCNSNEFWFLLFSIFSKKTPGHSFIALCSLLKQFKLSIKKNKWASSHLLADHLSLLQRQQDMCLNLLGSGCNLEAPISLFWDHWINGKVVNEVADMLVLHNSFSNNANIVVILNDSGWNLPLGLPDSIQDYIAAIPIVASNEGCLVWNYGLAKSHRSYANFLFKNDSLVTWHLFVWHKHFALRYSSFCWMAIIGGLKTADVLRARVRLLSRYFCNQVERFWQSLSPWVHGRAILELVVECIDEDGDELGMREFAIGASWIKEVATHYV</sequence>
<dbReference type="PANTHER" id="PTHR31286">
    <property type="entry name" value="GLYCINE-RICH CELL WALL STRUCTURAL PROTEIN 1.8-LIKE"/>
    <property type="match status" value="1"/>
</dbReference>
<organism evidence="4 5">
    <name type="scientific">Dendrobium thyrsiflorum</name>
    <name type="common">Pinecone-like raceme dendrobium</name>
    <name type="synonym">Orchid</name>
    <dbReference type="NCBI Taxonomy" id="117978"/>
    <lineage>
        <taxon>Eukaryota</taxon>
        <taxon>Viridiplantae</taxon>
        <taxon>Streptophyta</taxon>
        <taxon>Embryophyta</taxon>
        <taxon>Tracheophyta</taxon>
        <taxon>Spermatophyta</taxon>
        <taxon>Magnoliopsida</taxon>
        <taxon>Liliopsida</taxon>
        <taxon>Asparagales</taxon>
        <taxon>Orchidaceae</taxon>
        <taxon>Epidendroideae</taxon>
        <taxon>Malaxideae</taxon>
        <taxon>Dendrobiinae</taxon>
        <taxon>Dendrobium</taxon>
    </lineage>
</organism>
<dbReference type="Pfam" id="PF03372">
    <property type="entry name" value="Exo_endo_phos"/>
    <property type="match status" value="1"/>
</dbReference>
<dbReference type="Proteomes" id="UP001552299">
    <property type="component" value="Unassembled WGS sequence"/>
</dbReference>
<dbReference type="PANTHER" id="PTHR31286:SF180">
    <property type="entry name" value="OS10G0362600 PROTEIN"/>
    <property type="match status" value="1"/>
</dbReference>
<feature type="compositionally biased region" description="Polar residues" evidence="1">
    <location>
        <begin position="240"/>
        <end position="263"/>
    </location>
</feature>
<dbReference type="SUPFAM" id="SSF56219">
    <property type="entry name" value="DNase I-like"/>
    <property type="match status" value="1"/>
</dbReference>
<feature type="region of interest" description="Disordered" evidence="1">
    <location>
        <begin position="351"/>
        <end position="373"/>
    </location>
</feature>
<dbReference type="Pfam" id="PF14111">
    <property type="entry name" value="DUF4283"/>
    <property type="match status" value="1"/>
</dbReference>
<name>A0ABD0UL64_DENTH</name>
<dbReference type="InterPro" id="IPR005135">
    <property type="entry name" value="Endo/exonuclease/phosphatase"/>
</dbReference>
<accession>A0ABD0UL64</accession>